<accession>A0A2C9CKR1</accession>
<feature type="domain" description="Helicase HerA central" evidence="1">
    <location>
        <begin position="440"/>
        <end position="489"/>
    </location>
</feature>
<dbReference type="RefSeq" id="WP_099326643.1">
    <property type="nucleotide sequence ID" value="NZ_LT934425.1"/>
</dbReference>
<evidence type="ECO:0000313" key="2">
    <source>
        <dbReference type="EMBL" id="SOH06163.1"/>
    </source>
</evidence>
<gene>
    <name evidence="2" type="ORF">KSMBR1_3690</name>
</gene>
<sequence length="1047" mass="118564">MTEETIVKNKETVKEIESLFENILPWSPLSIDSTINNKLEETPFLGGIYFFPIYEITIANNREDIPELIRKRFLNILAASYKSQNSVITVFKGEKDKLQVYIGFQLNTHSGINTTKPEVFQSIVEGVIPGSKTKLDRTINLPDMISDKKYGGIISGIPTIKIEDEKQHFNISSVIRSLYGEEFVLAIISKPILPDELSQQFLNVLKARDVCHQFAVQTKGSEGGGSRGEQKSETITESKTLAEGLIAKIVESVKVLRNKDSTHNEEGFWAGLIYSYSKQKSGCEQTGKSFEEHWGQTLNKEIQDGMAKELEQISDNYLKRLKKGMNVGFWETSITFATATTEGRDKLAGSFLGELGKPTDENFPAQSIFASIDKNKILLIPKVDNISQIFPKSLCSYITSEELAQIASPPIESLPGYEIRRIPNLSMTDTQLDTAQQHIEIGKICDFGKPIPASSFNITQKDFSKHIFICGLTGSGKSNTARQLIKNIDVPFLLLESAKRDYRQLLRNRKFKNILRIYTIGDTTVSPIQFNPFYIIPGVSPTTHIDYLKAIFNASFSMYGPMPHIVEKCLHTIYQKKGWNLTKGTHPFLFKEGEPLRNKENVSLYKHDEAKFCFPTLNDLKEEVELYVSESKYRGELKDNIQAAIITRLESLCVGAKGVMFNTLMPPNIQNLLAYPAIFELEPLSDDDDKAFLVGLMLVFITEYRQLTNPATSPIVKKRGLEHLLIIEEAHRLLKNVNTERQMEMVGNPKGKAVETFCNVIAEMRALGQGVIVVEQIPTKIAPDVIKNTNTKIVHRLVSKDDQTLLAGSLNQSDEDALYLGSLKTGHALCHKEGMDKPIEVEINYSDDSWQVSNENVKSLAQNKQLLPQDIYLELNDFKSCVGKAGKEIVFKFLNSLLTLNDDEFNHLLAKVQGELKKLCVENNYINYFGTDTIQHFIVHQITEIFSRGVYCIGWKFPTGLISIAKELIKEEKHDSLERLKELIANYWNVKNTKEGICEIITKLVRKYHIDKKLNHFDSFVLERIIKDYFLIVDNSICNAILYHVMQ</sequence>
<dbReference type="KEGG" id="kst:KSMBR1_3690"/>
<dbReference type="Proteomes" id="UP000221734">
    <property type="component" value="Chromosome Kuenenia_stuttgartiensis_MBR1"/>
</dbReference>
<dbReference type="PANTHER" id="PTHR42957">
    <property type="entry name" value="HELICASE MJ1565-RELATED"/>
    <property type="match status" value="1"/>
</dbReference>
<dbReference type="SUPFAM" id="SSF52540">
    <property type="entry name" value="P-loop containing nucleoside triphosphate hydrolases"/>
    <property type="match status" value="1"/>
</dbReference>
<dbReference type="PANTHER" id="PTHR42957:SF1">
    <property type="entry name" value="HELICASE MJ1565-RELATED"/>
    <property type="match status" value="1"/>
</dbReference>
<dbReference type="InterPro" id="IPR002789">
    <property type="entry name" value="HerA_central"/>
</dbReference>
<name>A0A2C9CKR1_KUEST</name>
<dbReference type="AlphaFoldDB" id="A0A2C9CKR1"/>
<organism evidence="2 3">
    <name type="scientific">Kuenenia stuttgartiensis</name>
    <dbReference type="NCBI Taxonomy" id="174633"/>
    <lineage>
        <taxon>Bacteria</taxon>
        <taxon>Pseudomonadati</taxon>
        <taxon>Planctomycetota</taxon>
        <taxon>Candidatus Brocadiia</taxon>
        <taxon>Candidatus Brocadiales</taxon>
        <taxon>Candidatus Brocadiaceae</taxon>
        <taxon>Candidatus Kuenenia</taxon>
    </lineage>
</organism>
<dbReference type="Pfam" id="PF01935">
    <property type="entry name" value="DUF87"/>
    <property type="match status" value="1"/>
</dbReference>
<dbReference type="InterPro" id="IPR027417">
    <property type="entry name" value="P-loop_NTPase"/>
</dbReference>
<reference evidence="3" key="1">
    <citation type="submission" date="2017-10" db="EMBL/GenBank/DDBJ databases">
        <authorList>
            <person name="Frank J."/>
        </authorList>
    </citation>
    <scope>NUCLEOTIDE SEQUENCE [LARGE SCALE GENOMIC DNA]</scope>
</reference>
<proteinExistence type="predicted"/>
<dbReference type="OrthoDB" id="9806951at2"/>
<evidence type="ECO:0000259" key="1">
    <source>
        <dbReference type="Pfam" id="PF01935"/>
    </source>
</evidence>
<dbReference type="EMBL" id="LT934425">
    <property type="protein sequence ID" value="SOH06163.1"/>
    <property type="molecule type" value="Genomic_DNA"/>
</dbReference>
<keyword evidence="3" id="KW-1185">Reference proteome</keyword>
<dbReference type="Gene3D" id="3.40.50.300">
    <property type="entry name" value="P-loop containing nucleotide triphosphate hydrolases"/>
    <property type="match status" value="2"/>
</dbReference>
<protein>
    <submittedName>
        <fullName evidence="2">AAA-like domain protein</fullName>
    </submittedName>
</protein>
<evidence type="ECO:0000313" key="3">
    <source>
        <dbReference type="Proteomes" id="UP000221734"/>
    </source>
</evidence>
<dbReference type="InterPro" id="IPR008571">
    <property type="entry name" value="HerA-like"/>
</dbReference>